<comment type="caution">
    <text evidence="2">The sequence shown here is derived from an EMBL/GenBank/DDBJ whole genome shotgun (WGS) entry which is preliminary data.</text>
</comment>
<feature type="transmembrane region" description="Helical" evidence="1">
    <location>
        <begin position="32"/>
        <end position="50"/>
    </location>
</feature>
<evidence type="ECO:0000313" key="3">
    <source>
        <dbReference type="Proteomes" id="UP000632828"/>
    </source>
</evidence>
<keyword evidence="1" id="KW-0812">Transmembrane</keyword>
<evidence type="ECO:0000313" key="2">
    <source>
        <dbReference type="EMBL" id="MBD1401191.1"/>
    </source>
</evidence>
<proteinExistence type="predicted"/>
<reference evidence="2" key="1">
    <citation type="submission" date="2020-09" db="EMBL/GenBank/DDBJ databases">
        <title>Pelobacter alkaliphilus sp. nov., a novel anaerobic arsenate-reducing bacterium from terrestrial mud volcano.</title>
        <authorList>
            <person name="Khomyakova M.A."/>
            <person name="Merkel A.Y."/>
            <person name="Slobodkin A.I."/>
        </authorList>
    </citation>
    <scope>NUCLEOTIDE SEQUENCE</scope>
    <source>
        <strain evidence="2">M08fum</strain>
    </source>
</reference>
<dbReference type="EMBL" id="JACWUN010000012">
    <property type="protein sequence ID" value="MBD1401191.1"/>
    <property type="molecule type" value="Genomic_DNA"/>
</dbReference>
<dbReference type="Proteomes" id="UP000632828">
    <property type="component" value="Unassembled WGS sequence"/>
</dbReference>
<feature type="transmembrane region" description="Helical" evidence="1">
    <location>
        <begin position="86"/>
        <end position="106"/>
    </location>
</feature>
<dbReference type="AlphaFoldDB" id="A0A8J6URE2"/>
<keyword evidence="1" id="KW-1133">Transmembrane helix</keyword>
<sequence length="110" mass="11943">MNGETIADFFEKFRTDRLIEQLNAWNVGDLHSSPWFIGIFIAVILITYMIGWRAISAVVAGLGGFILTISLTLAKGTGTEGLEGGGLYIIVIGGAVAVMLFIYLLFIKTE</sequence>
<protein>
    <submittedName>
        <fullName evidence="2">Uncharacterized protein</fullName>
    </submittedName>
</protein>
<dbReference type="RefSeq" id="WP_191156530.1">
    <property type="nucleotide sequence ID" value="NZ_JACWUN010000012.1"/>
</dbReference>
<feature type="transmembrane region" description="Helical" evidence="1">
    <location>
        <begin position="57"/>
        <end position="74"/>
    </location>
</feature>
<evidence type="ECO:0000256" key="1">
    <source>
        <dbReference type="SAM" id="Phobius"/>
    </source>
</evidence>
<organism evidence="2 3">
    <name type="scientific">Pelovirga terrestris</name>
    <dbReference type="NCBI Taxonomy" id="2771352"/>
    <lineage>
        <taxon>Bacteria</taxon>
        <taxon>Pseudomonadati</taxon>
        <taxon>Thermodesulfobacteriota</taxon>
        <taxon>Desulfuromonadia</taxon>
        <taxon>Geobacterales</taxon>
        <taxon>Geobacteraceae</taxon>
        <taxon>Pelovirga</taxon>
    </lineage>
</organism>
<keyword evidence="1" id="KW-0472">Membrane</keyword>
<accession>A0A8J6URE2</accession>
<keyword evidence="3" id="KW-1185">Reference proteome</keyword>
<name>A0A8J6URE2_9BACT</name>
<gene>
    <name evidence="2" type="ORF">ICT70_10945</name>
</gene>